<dbReference type="SUPFAM" id="SSF63748">
    <property type="entry name" value="Tudor/PWWP/MBT"/>
    <property type="match status" value="7"/>
</dbReference>
<name>A0A9P0B6C5_BRAAE</name>
<feature type="compositionally biased region" description="Basic and acidic residues" evidence="2">
    <location>
        <begin position="682"/>
        <end position="715"/>
    </location>
</feature>
<evidence type="ECO:0000256" key="1">
    <source>
        <dbReference type="SAM" id="Coils"/>
    </source>
</evidence>
<dbReference type="GO" id="GO:0005737">
    <property type="term" value="C:cytoplasm"/>
    <property type="evidence" value="ECO:0007669"/>
    <property type="project" value="UniProtKB-ARBA"/>
</dbReference>
<feature type="compositionally biased region" description="Basic and acidic residues" evidence="2">
    <location>
        <begin position="2022"/>
        <end position="2033"/>
    </location>
</feature>
<keyword evidence="1" id="KW-0175">Coiled coil</keyword>
<reference evidence="4" key="1">
    <citation type="submission" date="2021-12" db="EMBL/GenBank/DDBJ databases">
        <authorList>
            <person name="King R."/>
        </authorList>
    </citation>
    <scope>NUCLEOTIDE SEQUENCE</scope>
</reference>
<feature type="domain" description="Tudor" evidence="3">
    <location>
        <begin position="1210"/>
        <end position="1268"/>
    </location>
</feature>
<feature type="region of interest" description="Disordered" evidence="2">
    <location>
        <begin position="610"/>
        <end position="748"/>
    </location>
</feature>
<dbReference type="CDD" id="cd20379">
    <property type="entry name" value="Tudor_dTUD-like"/>
    <property type="match status" value="1"/>
</dbReference>
<protein>
    <recommendedName>
        <fullName evidence="3">Tudor domain-containing protein</fullName>
    </recommendedName>
</protein>
<dbReference type="Gene3D" id="2.30.30.140">
    <property type="match status" value="7"/>
</dbReference>
<dbReference type="FunFam" id="2.30.30.140:FF:000018">
    <property type="entry name" value="Serine/threonine-protein kinase 31"/>
    <property type="match status" value="2"/>
</dbReference>
<dbReference type="Gene3D" id="2.40.50.90">
    <property type="match status" value="6"/>
</dbReference>
<dbReference type="InterPro" id="IPR035437">
    <property type="entry name" value="SNase_OB-fold_sf"/>
</dbReference>
<feature type="compositionally biased region" description="Polar residues" evidence="2">
    <location>
        <begin position="736"/>
        <end position="747"/>
    </location>
</feature>
<accession>A0A9P0B6C5</accession>
<feature type="compositionally biased region" description="Basic and acidic residues" evidence="2">
    <location>
        <begin position="626"/>
        <end position="664"/>
    </location>
</feature>
<feature type="region of interest" description="Disordered" evidence="2">
    <location>
        <begin position="2017"/>
        <end position="2052"/>
    </location>
</feature>
<feature type="domain" description="Tudor" evidence="3">
    <location>
        <begin position="57"/>
        <end position="115"/>
    </location>
</feature>
<dbReference type="OrthoDB" id="9989103at2759"/>
<feature type="compositionally biased region" description="Polar residues" evidence="2">
    <location>
        <begin position="719"/>
        <end position="729"/>
    </location>
</feature>
<organism evidence="4 5">
    <name type="scientific">Brassicogethes aeneus</name>
    <name type="common">Rape pollen beetle</name>
    <name type="synonym">Meligethes aeneus</name>
    <dbReference type="NCBI Taxonomy" id="1431903"/>
    <lineage>
        <taxon>Eukaryota</taxon>
        <taxon>Metazoa</taxon>
        <taxon>Ecdysozoa</taxon>
        <taxon>Arthropoda</taxon>
        <taxon>Hexapoda</taxon>
        <taxon>Insecta</taxon>
        <taxon>Pterygota</taxon>
        <taxon>Neoptera</taxon>
        <taxon>Endopterygota</taxon>
        <taxon>Coleoptera</taxon>
        <taxon>Polyphaga</taxon>
        <taxon>Cucujiformia</taxon>
        <taxon>Nitidulidae</taxon>
        <taxon>Meligethinae</taxon>
        <taxon>Brassicogethes</taxon>
    </lineage>
</organism>
<evidence type="ECO:0000259" key="3">
    <source>
        <dbReference type="PROSITE" id="PS50304"/>
    </source>
</evidence>
<feature type="compositionally biased region" description="Polar residues" evidence="2">
    <location>
        <begin position="665"/>
        <end position="681"/>
    </location>
</feature>
<dbReference type="PANTHER" id="PTHR22948:SF29">
    <property type="entry name" value="FI02030P-RELATED"/>
    <property type="match status" value="1"/>
</dbReference>
<evidence type="ECO:0000256" key="2">
    <source>
        <dbReference type="SAM" id="MobiDB-lite"/>
    </source>
</evidence>
<feature type="domain" description="Tudor" evidence="3">
    <location>
        <begin position="1593"/>
        <end position="1651"/>
    </location>
</feature>
<feature type="compositionally biased region" description="Basic and acidic residues" evidence="2">
    <location>
        <begin position="764"/>
        <end position="813"/>
    </location>
</feature>
<sequence>MDINQSLNLYITHVEPEGPFLKLWGQIDKQTPILVEGVLKSLTPQLDNGLYDINLENVQHGKLVCAKYKDNKYYRARIINVSPNGYVEVNFFDFGNREILPFQNLRHLQAFPPSFISIPPLAHSFIFAEVHTVGEWNAVVFEQLAKELKYREVQCTCVGHGAGYPLIKLYYGGADLSIVLNGLIQCIPVQGQQAVLLSMSINKGIPIMPPPAPQLNASPVGSTEINTYKAVTLEPGREYSVYVSFVNDGPCHFSVQLDSSLDCLGKLMTDMNSIPLKMLEDVPIPGTICLAKCEDDGNICRAVVTNEVDNQFKVFYVDFGNYEVIPSTSLFQIPFKFVLPKVMAIRLGLANLEKSTVTIEMQCAFKKFVDDRLLHMKVLPAATRLAVPKCELWDPLTGTTALEVVYSAARNAYPEPMSLNRGFSQPVKVSFVYSCNRFYVQLCSKEEELLNMMLDLQNNCASSDCMDPSTLTVGLPCCALYEGDQKWYRSQIVEILPENAVKVRYIDYGNEEVVSNSVLRLVQGEQLTVLRPQAIECCLNGYQNMGIDEERDNLLEELILENQFTMKVVDMLGNKALIELIDGANYNVASLLLDKIASSKSQVSPMLVQANNRIEHRKNITPPNNRDFRQERKPGRENKQWNDRQSDKPWRQDEQNNRQNDKFTNEGSPEQGSWRQNNKGFNNRDNDDNRTDYKSNENRQNDRFNNRGGDRRDNNRNQSEWCNNKTGSSHGAGDSWETNNTNASNDSGYKETCKYRQLIPKSDSGHRELCSKHRQFSHDDHSHMNNQKSDFHNREQRGDRGGYKKKDFQKDGSEVSSSGSEKSFHKGPRTSSRNDKFPRQFDKPKNLSFGNDSWNVSAVTLDPAPVDAKFTNISVVGITTKVSISWFHNPTHFYCQLKDNQDSFKKLMEDIQIAYKDRKPESVQCGAPIIGLFPEDNVLYRSHVLEVLDSGMYKVLYVDFGNVSVISKVWPIEKKFMNLPAQAVCCQLVDISPVDGVWSDPDNYERYFDKEEFDCGFISENDKIFQVELSHNQVDIGQQLIQDGYAVSLSQAVTADAVDLSILLNQQFRCVLKSVNNLSDVIIALYSGFLISCKAHNLESATETFEDTLKANIELPMIIYVDNVLGNTLEVTFYDNEGNKIVIVNPDEGAFDTVESLCPYMVTSPTIYGFVSHVEVASVFIQSQEVAETVAYLLEKLYEAYNASTQESPIIPEEGFVYAVLSEDENWYRGKVVSFDDEKALVNFIDYGNNESVPFKSLRDLDAQFNEISICVIEVAVSAPTENLTEKDVTATIFYGENGWEGEIVAQEQEPELKSNELVFEPEEIPAAPVQEEYIQEEPIQEEPQPPIQEECLADAVTVEPECINASLGISVYVSHVDSPSDFYVQLSEALDDIEELQTQLQELAPEMPVLEAPVAGVMCAAPYSVDQQWYRAQVLDADEDITTVRFVDYGNTDVIDNKATQIKALPPNWLSTAVYATRCGLKLKPVEEEWSTEAHDRFVGLCEGDVTAEFLNQDEKINYVELYLGDGKITDVLTEERLALSYEFVEESKVTCFASHINSPSEFWIQLENCADELERIAEQLSNAHAFPELEDPAPGTLCAALFDDDGMWYRARVLSNTVAGVEALFIDYGNSSLAENLRQIPEELVVTAPLAQKCSLQRPEGVDEWSQEATDKFNEIAADGQTIFTIRKISTGETSLVEMFADGANILHALVPVTEEGYLRNFENANSFAIEKNGHILPDKFRLESDGASWSDECEEYFKSIADKGEPLQILFLPENTVRLYLNGTNILRLKPKSDKKIESVPNETVVEDIDSENISLKNSDEQTAENISLKNSDEQTAENISLEEEIRNLEIKKVEIEAQSIVAEIIDKVTDVTDNIAANEDPSKQEKVCDEKDINERSEDNVAEMYSVVDELVNSIEECSSKNNITEMSHVIDEIVDAIGKDSTCEEEMSNVVNVIDEIVDAIGKDSTCEEEMSNVVNVIDEIVDAIGEDSTCEEDNIKEMYNVVNDIVDAIGKPTGDVGDKDDSVKDGIKSNNSSENINDSKPAATEV</sequence>
<dbReference type="PROSITE" id="PS50304">
    <property type="entry name" value="TUDOR"/>
    <property type="match status" value="7"/>
</dbReference>
<proteinExistence type="predicted"/>
<feature type="domain" description="Tudor" evidence="3">
    <location>
        <begin position="282"/>
        <end position="340"/>
    </location>
</feature>
<dbReference type="SMART" id="SM00333">
    <property type="entry name" value="TUDOR"/>
    <property type="match status" value="7"/>
</dbReference>
<evidence type="ECO:0000313" key="4">
    <source>
        <dbReference type="EMBL" id="CAH0557521.1"/>
    </source>
</evidence>
<dbReference type="Proteomes" id="UP001154078">
    <property type="component" value="Chromosome 5"/>
</dbReference>
<feature type="domain" description="Tudor" evidence="3">
    <location>
        <begin position="922"/>
        <end position="981"/>
    </location>
</feature>
<evidence type="ECO:0000313" key="5">
    <source>
        <dbReference type="Proteomes" id="UP001154078"/>
    </source>
</evidence>
<dbReference type="EMBL" id="OV121136">
    <property type="protein sequence ID" value="CAH0557521.1"/>
    <property type="molecule type" value="Genomic_DNA"/>
</dbReference>
<feature type="coiled-coil region" evidence="1">
    <location>
        <begin position="1835"/>
        <end position="1862"/>
    </location>
</feature>
<feature type="domain" description="Tudor" evidence="3">
    <location>
        <begin position="470"/>
        <end position="529"/>
    </location>
</feature>
<dbReference type="PANTHER" id="PTHR22948">
    <property type="entry name" value="TUDOR DOMAIN CONTAINING PROTEIN"/>
    <property type="match status" value="1"/>
</dbReference>
<dbReference type="Pfam" id="PF00567">
    <property type="entry name" value="TUDOR"/>
    <property type="match status" value="7"/>
</dbReference>
<feature type="compositionally biased region" description="Basic and acidic residues" evidence="2">
    <location>
        <begin position="832"/>
        <end position="845"/>
    </location>
</feature>
<keyword evidence="5" id="KW-1185">Reference proteome</keyword>
<gene>
    <name evidence="4" type="ORF">MELIAE_LOCUS8227</name>
</gene>
<dbReference type="InterPro" id="IPR050621">
    <property type="entry name" value="Tudor_domain_containing"/>
</dbReference>
<dbReference type="InterPro" id="IPR002999">
    <property type="entry name" value="Tudor"/>
</dbReference>
<feature type="domain" description="Tudor" evidence="3">
    <location>
        <begin position="1413"/>
        <end position="1473"/>
    </location>
</feature>
<feature type="region of interest" description="Disordered" evidence="2">
    <location>
        <begin position="764"/>
        <end position="848"/>
    </location>
</feature>